<accession>A0AAE9Y7G0</accession>
<dbReference type="EMBL" id="CP116942">
    <property type="protein sequence ID" value="WCO68119.1"/>
    <property type="molecule type" value="Genomic_DNA"/>
</dbReference>
<name>A0AAE9Y7G0_9ACTN</name>
<dbReference type="Proteomes" id="UP001216390">
    <property type="component" value="Chromosome"/>
</dbReference>
<evidence type="ECO:0000256" key="1">
    <source>
        <dbReference type="SAM" id="MobiDB-lite"/>
    </source>
</evidence>
<protein>
    <submittedName>
        <fullName evidence="2">Uncharacterized protein</fullName>
    </submittedName>
</protein>
<gene>
    <name evidence="2" type="ORF">PO878_05200</name>
</gene>
<sequence length="205" mass="20183">MTGTDAAPLLEAGALDETGLEGSTGLSWEPVEGATDDTDLPACADLTTVGEGPLAAVVAEERSGSFAGEVPGGPTTTSASVRGAVLVYADDSSAEAALAAVDAGLLATCIAPSVTEGAAAEIEVEEGGAPTAGDDGVALASELDDYVFFGGNDNFHRTELVVARTGPVLVVVQVIASSQSFEGVDVGAVAHDAAVHAVAGVEEAR</sequence>
<proteinExistence type="predicted"/>
<dbReference type="RefSeq" id="WP_272737636.1">
    <property type="nucleotide sequence ID" value="NZ_CP116942.1"/>
</dbReference>
<evidence type="ECO:0000313" key="3">
    <source>
        <dbReference type="Proteomes" id="UP001216390"/>
    </source>
</evidence>
<dbReference type="AlphaFoldDB" id="A0AAE9Y7G0"/>
<evidence type="ECO:0000313" key="2">
    <source>
        <dbReference type="EMBL" id="WCO68119.1"/>
    </source>
</evidence>
<feature type="region of interest" description="Disordered" evidence="1">
    <location>
        <begin position="1"/>
        <end position="37"/>
    </location>
</feature>
<reference evidence="2" key="1">
    <citation type="submission" date="2023-01" db="EMBL/GenBank/DDBJ databases">
        <title>The diversity of Class Acidimicrobiia in South China Sea sediment environments and the proposal of Iamia marina sp. nov., a novel species of the genus Iamia.</title>
        <authorList>
            <person name="He Y."/>
            <person name="Tian X."/>
        </authorList>
    </citation>
    <scope>NUCLEOTIDE SEQUENCE</scope>
    <source>
        <strain evidence="2">DSM 19957</strain>
    </source>
</reference>
<keyword evidence="3" id="KW-1185">Reference proteome</keyword>
<dbReference type="KEGG" id="ima:PO878_05200"/>
<organism evidence="2 3">
    <name type="scientific">Iamia majanohamensis</name>
    <dbReference type="NCBI Taxonomy" id="467976"/>
    <lineage>
        <taxon>Bacteria</taxon>
        <taxon>Bacillati</taxon>
        <taxon>Actinomycetota</taxon>
        <taxon>Acidimicrobiia</taxon>
        <taxon>Acidimicrobiales</taxon>
        <taxon>Iamiaceae</taxon>
        <taxon>Iamia</taxon>
    </lineage>
</organism>